<dbReference type="CDD" id="cd03441">
    <property type="entry name" value="R_hydratase_like"/>
    <property type="match status" value="1"/>
</dbReference>
<dbReference type="RefSeq" id="WP_005260625.1">
    <property type="nucleotide sequence ID" value="NZ_CAJUXZ010000001.1"/>
</dbReference>
<dbReference type="Proteomes" id="UP001231166">
    <property type="component" value="Chromosome"/>
</dbReference>
<dbReference type="InterPro" id="IPR016709">
    <property type="entry name" value="HadA-like"/>
</dbReference>
<gene>
    <name evidence="2" type="ORF">O4328_21635</name>
    <name evidence="3" type="ORF">Q5707_22580</name>
</gene>
<dbReference type="EMBL" id="CP130953">
    <property type="protein sequence ID" value="WLF44717.1"/>
    <property type="molecule type" value="Genomic_DNA"/>
</dbReference>
<evidence type="ECO:0000259" key="1">
    <source>
        <dbReference type="Pfam" id="PF13452"/>
    </source>
</evidence>
<reference evidence="2" key="1">
    <citation type="submission" date="2022-12" db="EMBL/GenBank/DDBJ databases">
        <authorList>
            <person name="Krivoruchko A.V."/>
            <person name="Elkin A."/>
        </authorList>
    </citation>
    <scope>NUCLEOTIDE SEQUENCE</scope>
    <source>
        <strain evidence="2">IEGM 249</strain>
    </source>
</reference>
<evidence type="ECO:0000313" key="2">
    <source>
        <dbReference type="EMBL" id="MCZ4586255.1"/>
    </source>
</evidence>
<feature type="domain" description="FAS1-like dehydratase" evidence="1">
    <location>
        <begin position="9"/>
        <end position="137"/>
    </location>
</feature>
<protein>
    <submittedName>
        <fullName evidence="3">MaoC family dehydratase N-terminal domain-containing protein</fullName>
    </submittedName>
</protein>
<evidence type="ECO:0000313" key="3">
    <source>
        <dbReference type="EMBL" id="WLF44717.1"/>
    </source>
</evidence>
<dbReference type="Pfam" id="PF13452">
    <property type="entry name" value="FAS1_DH_region"/>
    <property type="match status" value="1"/>
</dbReference>
<accession>A0AAX3Y5S9</accession>
<dbReference type="InterPro" id="IPR029069">
    <property type="entry name" value="HotDog_dom_sf"/>
</dbReference>
<dbReference type="Proteomes" id="UP001066327">
    <property type="component" value="Unassembled WGS sequence"/>
</dbReference>
<dbReference type="SUPFAM" id="SSF54637">
    <property type="entry name" value="Thioesterase/thiol ester dehydrase-isomerase"/>
    <property type="match status" value="1"/>
</dbReference>
<evidence type="ECO:0000313" key="5">
    <source>
        <dbReference type="Proteomes" id="UP001231166"/>
    </source>
</evidence>
<dbReference type="PIRSF" id="PIRSF018072">
    <property type="entry name" value="UCP018072"/>
    <property type="match status" value="1"/>
</dbReference>
<evidence type="ECO:0000313" key="4">
    <source>
        <dbReference type="Proteomes" id="UP001066327"/>
    </source>
</evidence>
<proteinExistence type="predicted"/>
<organism evidence="3 5">
    <name type="scientific">Rhodococcus opacus</name>
    <name type="common">Nocardia opaca</name>
    <dbReference type="NCBI Taxonomy" id="37919"/>
    <lineage>
        <taxon>Bacteria</taxon>
        <taxon>Bacillati</taxon>
        <taxon>Actinomycetota</taxon>
        <taxon>Actinomycetes</taxon>
        <taxon>Mycobacteriales</taxon>
        <taxon>Nocardiaceae</taxon>
        <taxon>Rhodococcus</taxon>
    </lineage>
</organism>
<reference evidence="3" key="2">
    <citation type="submission" date="2023-07" db="EMBL/GenBank/DDBJ databases">
        <title>Genomic analysis of Rhodococcus opacus VOC-14 with glycol ethers degradation activity.</title>
        <authorList>
            <person name="Narkevich D.A."/>
            <person name="Hlushen A.M."/>
            <person name="Akhremchuk A.E."/>
            <person name="Sikolenko M.A."/>
            <person name="Valentovich L.N."/>
        </authorList>
    </citation>
    <scope>NUCLEOTIDE SEQUENCE</scope>
    <source>
        <strain evidence="3">VOC-14</strain>
    </source>
</reference>
<sequence length="149" mass="15837">MSALNPNLSGRVFPATTYLVGREKIREFARGIRATHPLHHDVAAAQAAGYADVVAPTTFTTVLQQTAVTQLVETPDTGVDPIRVVHGSEKIEQRRPIVGGVDLVTTLTIADVIERGGNAILATHCEIRDSSDELVATVKSTLLVRGCAA</sequence>
<name>A0AAX3Y5S9_RHOOP</name>
<dbReference type="AlphaFoldDB" id="A0AAX3Y5S9"/>
<keyword evidence="4" id="KW-1185">Reference proteome</keyword>
<dbReference type="EMBL" id="JAPWIS010000011">
    <property type="protein sequence ID" value="MCZ4586255.1"/>
    <property type="molecule type" value="Genomic_DNA"/>
</dbReference>
<dbReference type="InterPro" id="IPR039569">
    <property type="entry name" value="FAS1-like_DH_region"/>
</dbReference>
<dbReference type="Gene3D" id="3.10.129.10">
    <property type="entry name" value="Hotdog Thioesterase"/>
    <property type="match status" value="1"/>
</dbReference>